<comment type="caution">
    <text evidence="2">The sequence shown here is derived from an EMBL/GenBank/DDBJ whole genome shotgun (WGS) entry which is preliminary data.</text>
</comment>
<feature type="transmembrane region" description="Helical" evidence="1">
    <location>
        <begin position="12"/>
        <end position="33"/>
    </location>
</feature>
<evidence type="ECO:0000313" key="2">
    <source>
        <dbReference type="EMBL" id="EWM53675.1"/>
    </source>
</evidence>
<organism evidence="2 3">
    <name type="scientific">Ruminococcus flavefaciens 007c</name>
    <dbReference type="NCBI Taxonomy" id="1341157"/>
    <lineage>
        <taxon>Bacteria</taxon>
        <taxon>Bacillati</taxon>
        <taxon>Bacillota</taxon>
        <taxon>Clostridia</taxon>
        <taxon>Eubacteriales</taxon>
        <taxon>Oscillospiraceae</taxon>
        <taxon>Ruminococcus</taxon>
    </lineage>
</organism>
<dbReference type="PROSITE" id="PS51257">
    <property type="entry name" value="PROKAR_LIPOPROTEIN"/>
    <property type="match status" value="1"/>
</dbReference>
<keyword evidence="1" id="KW-1133">Transmembrane helix</keyword>
<proteinExistence type="predicted"/>
<keyword evidence="3" id="KW-1185">Reference proteome</keyword>
<dbReference type="AlphaFoldDB" id="W7UYF2"/>
<dbReference type="PATRIC" id="fig|1341157.4.peg.1700"/>
<keyword evidence="1" id="KW-0812">Transmembrane</keyword>
<sequence length="250" mass="29748">MENDKPKKSGFWIANLIISLFFVLSSCFVGIWTLSVAGLFPYFFIVLLVLFLMIPVLYRKNQKDGKYKIPLWTVRIAFVLISLLFVVLPYIGLKFKYNKFFYTPKKIIYTYGVYTLSSNIDEMLPKHLPLECREYKFITQLGSIAQDYHPSVYLMFYTDNDTLMQYEKNFKTIPDVNIASGECKEHDYYQFQNEVFFYPKNFPDHVFWRLDDIHREKFKNMENAKIYIAGDYYTHGCLLDYDSGLVVFWT</sequence>
<dbReference type="OrthoDB" id="1822508at2"/>
<accession>W7UYF2</accession>
<feature type="transmembrane region" description="Helical" evidence="1">
    <location>
        <begin position="70"/>
        <end position="91"/>
    </location>
</feature>
<keyword evidence="1" id="KW-0472">Membrane</keyword>
<evidence type="ECO:0000256" key="1">
    <source>
        <dbReference type="SAM" id="Phobius"/>
    </source>
</evidence>
<dbReference type="EMBL" id="ATAX01000024">
    <property type="protein sequence ID" value="EWM53675.1"/>
    <property type="molecule type" value="Genomic_DNA"/>
</dbReference>
<feature type="transmembrane region" description="Helical" evidence="1">
    <location>
        <begin position="39"/>
        <end position="58"/>
    </location>
</feature>
<gene>
    <name evidence="2" type="ORF">RF007C_06335</name>
</gene>
<evidence type="ECO:0000313" key="3">
    <source>
        <dbReference type="Proteomes" id="UP000019365"/>
    </source>
</evidence>
<dbReference type="Proteomes" id="UP000019365">
    <property type="component" value="Unassembled WGS sequence"/>
</dbReference>
<protein>
    <submittedName>
        <fullName evidence="2">Uncharacterized protein</fullName>
    </submittedName>
</protein>
<reference evidence="2 3" key="1">
    <citation type="journal article" date="2014" name="PLoS ONE">
        <title>Rumen cellulosomics: divergent fiber-degrading strategies revealed by comparative genome-wide analysis of six ruminococcal strains.</title>
        <authorList>
            <person name="Dassa B."/>
            <person name="Borovok I."/>
            <person name="Ruimy-Israeli V."/>
            <person name="Lamed R."/>
            <person name="Flint H.J."/>
            <person name="Duncan S.H."/>
            <person name="Henrissat B."/>
            <person name="Coutinho P."/>
            <person name="Morrison M."/>
            <person name="Mosoni P."/>
            <person name="Yeoman C.J."/>
            <person name="White B.A."/>
            <person name="Bayer E.A."/>
        </authorList>
    </citation>
    <scope>NUCLEOTIDE SEQUENCE [LARGE SCALE GENOMIC DNA]</scope>
    <source>
        <strain evidence="2 3">007c</strain>
    </source>
</reference>
<name>W7UYF2_RUMFL</name>
<dbReference type="RefSeq" id="WP_037299101.1">
    <property type="nucleotide sequence ID" value="NZ_ATAX01000024.1"/>
</dbReference>